<dbReference type="FunCoup" id="A0A151ZJG1">
    <property type="interactions" value="18"/>
</dbReference>
<dbReference type="SUPFAM" id="SSF50800">
    <property type="entry name" value="PK beta-barrel domain-like"/>
    <property type="match status" value="1"/>
</dbReference>
<accession>A0A151ZJG1</accession>
<dbReference type="STRING" id="361077.A0A151ZJG1"/>
<dbReference type="PANTHER" id="PTHR14237:SF19">
    <property type="entry name" value="MITOCHONDRIAL AMIDOXIME REDUCING COMPONENT 1"/>
    <property type="match status" value="1"/>
</dbReference>
<dbReference type="GO" id="GO:0003824">
    <property type="term" value="F:catalytic activity"/>
    <property type="evidence" value="ECO:0007669"/>
    <property type="project" value="InterPro"/>
</dbReference>
<dbReference type="InParanoid" id="A0A151ZJG1"/>
<feature type="domain" description="MOSC" evidence="2">
    <location>
        <begin position="183"/>
        <end position="350"/>
    </location>
</feature>
<organism evidence="3 4">
    <name type="scientific">Tieghemostelium lacteum</name>
    <name type="common">Slime mold</name>
    <name type="synonym">Dictyostelium lacteum</name>
    <dbReference type="NCBI Taxonomy" id="361077"/>
    <lineage>
        <taxon>Eukaryota</taxon>
        <taxon>Amoebozoa</taxon>
        <taxon>Evosea</taxon>
        <taxon>Eumycetozoa</taxon>
        <taxon>Dictyostelia</taxon>
        <taxon>Dictyosteliales</taxon>
        <taxon>Raperosteliaceae</taxon>
        <taxon>Tieghemostelium</taxon>
    </lineage>
</organism>
<dbReference type="OMA" id="ARQYPQM"/>
<reference evidence="3 4" key="1">
    <citation type="submission" date="2015-12" db="EMBL/GenBank/DDBJ databases">
        <title>Dictyostelia acquired genes for synthesis and detection of signals that induce cell-type specialization by lateral gene transfer from prokaryotes.</title>
        <authorList>
            <person name="Gloeckner G."/>
            <person name="Schaap P."/>
        </authorList>
    </citation>
    <scope>NUCLEOTIDE SEQUENCE [LARGE SCALE GENOMIC DNA]</scope>
    <source>
        <strain evidence="3 4">TK</strain>
    </source>
</reference>
<dbReference type="PROSITE" id="PS51340">
    <property type="entry name" value="MOSC"/>
    <property type="match status" value="1"/>
</dbReference>
<dbReference type="GO" id="GO:0030170">
    <property type="term" value="F:pyridoxal phosphate binding"/>
    <property type="evidence" value="ECO:0007669"/>
    <property type="project" value="InterPro"/>
</dbReference>
<dbReference type="PANTHER" id="PTHR14237">
    <property type="entry name" value="MOLYBDOPTERIN COFACTOR SULFURASE MOSC"/>
    <property type="match status" value="1"/>
</dbReference>
<dbReference type="Pfam" id="PF03476">
    <property type="entry name" value="MOSC_N"/>
    <property type="match status" value="1"/>
</dbReference>
<dbReference type="SUPFAM" id="SSF141673">
    <property type="entry name" value="MOSC N-terminal domain-like"/>
    <property type="match status" value="1"/>
</dbReference>
<gene>
    <name evidence="3" type="ORF">DLAC_04293</name>
</gene>
<name>A0A151ZJG1_TIELA</name>
<keyword evidence="4" id="KW-1185">Reference proteome</keyword>
<dbReference type="GO" id="GO:0030151">
    <property type="term" value="F:molybdenum ion binding"/>
    <property type="evidence" value="ECO:0007669"/>
    <property type="project" value="InterPro"/>
</dbReference>
<keyword evidence="1" id="KW-0812">Transmembrane</keyword>
<keyword evidence="1" id="KW-0472">Membrane</keyword>
<dbReference type="EMBL" id="LODT01000022">
    <property type="protein sequence ID" value="KYQ94020.1"/>
    <property type="molecule type" value="Genomic_DNA"/>
</dbReference>
<sequence length="365" mass="41409">MDNLIKSFGNSNVALGGALITGALLVLLANKYIQQTQQSTNSNNNKLKKIREYPIRVQKIIIYPIKSCRGIELTHGQVDKIGFVNDRKWMLIHNNRFMSQRTTPKLALITPRFEGENLVISAPGMPDLFVPININAETTPTMKATIWKHEVNVLNCGEESHEWFSKFMEKDVSLVQVPRENYNRQVEYVYLQNIKGINAPSDVQTSDYQFRLCDAGQIMFLGQASIDELNQRINEERAKRGEKQQAPLTWERFRPNLLITGTEAFEEDDWSQFRIGSLQFASIDHTGRCKLTTVEPSTGVLNPYEDDEPLRTLKTFRKAVDNSVYLGVLGVRQDGSDLVDVSVGDIIEVLSNDFVSKNHSVLNSQ</sequence>
<keyword evidence="1" id="KW-1133">Transmembrane helix</keyword>
<feature type="transmembrane region" description="Helical" evidence="1">
    <location>
        <begin position="12"/>
        <end position="33"/>
    </location>
</feature>
<dbReference type="AlphaFoldDB" id="A0A151ZJG1"/>
<dbReference type="Pfam" id="PF03473">
    <property type="entry name" value="MOSC"/>
    <property type="match status" value="1"/>
</dbReference>
<dbReference type="InterPro" id="IPR005303">
    <property type="entry name" value="MOCOS_middle"/>
</dbReference>
<dbReference type="InterPro" id="IPR011037">
    <property type="entry name" value="Pyrv_Knase-like_insert_dom_sf"/>
</dbReference>
<comment type="caution">
    <text evidence="3">The sequence shown here is derived from an EMBL/GenBank/DDBJ whole genome shotgun (WGS) entry which is preliminary data.</text>
</comment>
<dbReference type="InterPro" id="IPR005302">
    <property type="entry name" value="MoCF_Sase_C"/>
</dbReference>
<evidence type="ECO:0000313" key="3">
    <source>
        <dbReference type="EMBL" id="KYQ94020.1"/>
    </source>
</evidence>
<dbReference type="OrthoDB" id="17255at2759"/>
<proteinExistence type="predicted"/>
<protein>
    <submittedName>
        <fullName evidence="3">Molybdenum cofactor sulfurase domain-containing protein</fullName>
    </submittedName>
</protein>
<evidence type="ECO:0000313" key="4">
    <source>
        <dbReference type="Proteomes" id="UP000076078"/>
    </source>
</evidence>
<evidence type="ECO:0000259" key="2">
    <source>
        <dbReference type="PROSITE" id="PS51340"/>
    </source>
</evidence>
<evidence type="ECO:0000256" key="1">
    <source>
        <dbReference type="SAM" id="Phobius"/>
    </source>
</evidence>
<dbReference type="Proteomes" id="UP000076078">
    <property type="component" value="Unassembled WGS sequence"/>
</dbReference>